<dbReference type="PANTHER" id="PTHR47396">
    <property type="entry name" value="TYPE I RESTRICTION ENZYME ECOKI R PROTEIN"/>
    <property type="match status" value="1"/>
</dbReference>
<dbReference type="InterPro" id="IPR050742">
    <property type="entry name" value="Helicase_Restrict-Modif_Enz"/>
</dbReference>
<feature type="domain" description="Helicase C-terminal" evidence="2">
    <location>
        <begin position="223"/>
        <end position="374"/>
    </location>
</feature>
<dbReference type="GO" id="GO:0005524">
    <property type="term" value="F:ATP binding"/>
    <property type="evidence" value="ECO:0007669"/>
    <property type="project" value="InterPro"/>
</dbReference>
<evidence type="ECO:0000259" key="2">
    <source>
        <dbReference type="PROSITE" id="PS51194"/>
    </source>
</evidence>
<dbReference type="GO" id="GO:0005829">
    <property type="term" value="C:cytosol"/>
    <property type="evidence" value="ECO:0007669"/>
    <property type="project" value="TreeGrafter"/>
</dbReference>
<reference evidence="4" key="1">
    <citation type="submission" date="2017-06" db="EMBL/GenBank/DDBJ databases">
        <title>Whole genome sequence of Laribacter hongkongensis LHGZ1.</title>
        <authorList>
            <person name="Chen D."/>
            <person name="Wu H."/>
            <person name="Chen J."/>
        </authorList>
    </citation>
    <scope>NUCLEOTIDE SEQUENCE [LARGE SCALE GENOMIC DNA]</scope>
    <source>
        <strain evidence="4">LHGZ1</strain>
    </source>
</reference>
<dbReference type="InterPro" id="IPR006935">
    <property type="entry name" value="Helicase/UvrB_N"/>
</dbReference>
<dbReference type="GO" id="GO:0016787">
    <property type="term" value="F:hydrolase activity"/>
    <property type="evidence" value="ECO:0007669"/>
    <property type="project" value="InterPro"/>
</dbReference>
<dbReference type="GO" id="GO:0004386">
    <property type="term" value="F:helicase activity"/>
    <property type="evidence" value="ECO:0007669"/>
    <property type="project" value="UniProtKB-KW"/>
</dbReference>
<evidence type="ECO:0000313" key="4">
    <source>
        <dbReference type="Proteomes" id="UP000197424"/>
    </source>
</evidence>
<dbReference type="SMART" id="SM00487">
    <property type="entry name" value="DEXDc"/>
    <property type="match status" value="1"/>
</dbReference>
<keyword evidence="3" id="KW-0378">Hydrolase</keyword>
<dbReference type="RefSeq" id="WP_088861472.1">
    <property type="nucleotide sequence ID" value="NZ_CP022115.1"/>
</dbReference>
<evidence type="ECO:0000259" key="1">
    <source>
        <dbReference type="PROSITE" id="PS51192"/>
    </source>
</evidence>
<dbReference type="PROSITE" id="PS51192">
    <property type="entry name" value="HELICASE_ATP_BIND_1"/>
    <property type="match status" value="1"/>
</dbReference>
<keyword evidence="3" id="KW-0067">ATP-binding</keyword>
<dbReference type="Proteomes" id="UP000197424">
    <property type="component" value="Chromosome"/>
</dbReference>
<name>A0A248LMJ2_9NEIS</name>
<dbReference type="InterPro" id="IPR027417">
    <property type="entry name" value="P-loop_NTPase"/>
</dbReference>
<evidence type="ECO:0000313" key="3">
    <source>
        <dbReference type="EMBL" id="ASJ25719.1"/>
    </source>
</evidence>
<keyword evidence="3" id="KW-0547">Nucleotide-binding</keyword>
<dbReference type="OrthoDB" id="9804086at2"/>
<dbReference type="SMART" id="SM00490">
    <property type="entry name" value="HELICc"/>
    <property type="match status" value="1"/>
</dbReference>
<gene>
    <name evidence="3" type="primary">dbpA</name>
    <name evidence="3" type="ORF">LHGZ1_2888</name>
</gene>
<accession>A0A248LMJ2</accession>
<dbReference type="Gene3D" id="3.40.50.300">
    <property type="entry name" value="P-loop containing nucleotide triphosphate hydrolases"/>
    <property type="match status" value="2"/>
</dbReference>
<proteinExistence type="predicted"/>
<dbReference type="Pfam" id="PF00271">
    <property type="entry name" value="Helicase_C"/>
    <property type="match status" value="1"/>
</dbReference>
<dbReference type="InterPro" id="IPR001650">
    <property type="entry name" value="Helicase_C-like"/>
</dbReference>
<protein>
    <submittedName>
        <fullName evidence="3">ATP-dependent RNA helicase DbpA</fullName>
    </submittedName>
</protein>
<dbReference type="PROSITE" id="PS51194">
    <property type="entry name" value="HELICASE_CTER"/>
    <property type="match status" value="1"/>
</dbReference>
<dbReference type="Pfam" id="PF10571">
    <property type="entry name" value="UPF0547"/>
    <property type="match status" value="1"/>
</dbReference>
<dbReference type="PANTHER" id="PTHR47396:SF1">
    <property type="entry name" value="ATP-DEPENDENT HELICASE IRC3-RELATED"/>
    <property type="match status" value="1"/>
</dbReference>
<dbReference type="Pfam" id="PF04851">
    <property type="entry name" value="ResIII"/>
    <property type="match status" value="1"/>
</dbReference>
<feature type="domain" description="Helicase ATP-binding" evidence="1">
    <location>
        <begin position="15"/>
        <end position="168"/>
    </location>
</feature>
<keyword evidence="3" id="KW-0347">Helicase</keyword>
<dbReference type="EMBL" id="CP022115">
    <property type="protein sequence ID" value="ASJ25719.1"/>
    <property type="molecule type" value="Genomic_DNA"/>
</dbReference>
<dbReference type="InterPro" id="IPR018886">
    <property type="entry name" value="UPF0547"/>
</dbReference>
<organism evidence="3 4">
    <name type="scientific">Laribacter hongkongensis</name>
    <dbReference type="NCBI Taxonomy" id="168471"/>
    <lineage>
        <taxon>Bacteria</taxon>
        <taxon>Pseudomonadati</taxon>
        <taxon>Pseudomonadota</taxon>
        <taxon>Betaproteobacteria</taxon>
        <taxon>Neisseriales</taxon>
        <taxon>Aquaspirillaceae</taxon>
        <taxon>Laribacter</taxon>
    </lineage>
</organism>
<dbReference type="InterPro" id="IPR014001">
    <property type="entry name" value="Helicase_ATP-bd"/>
</dbReference>
<dbReference type="AlphaFoldDB" id="A0A248LMJ2"/>
<dbReference type="GO" id="GO:0003677">
    <property type="term" value="F:DNA binding"/>
    <property type="evidence" value="ECO:0007669"/>
    <property type="project" value="InterPro"/>
</dbReference>
<dbReference type="SUPFAM" id="SSF52540">
    <property type="entry name" value="P-loop containing nucleoside triphosphate hydrolases"/>
    <property type="match status" value="1"/>
</dbReference>
<sequence length="560" mass="60951">MMLRPRQREFVTRCVTALKAHGNTLGVAPTGAGKTICLSGTAGEFLQHPDAKACILAHRDELTAQNLAKFGRVNPHVSTSVFDAHQKSWSGQATFAMVQTLARNLEQMPTLDMLVIDEAHHCAAPTYRQVIDSVLAKNPHALIYGVTATPNRGDGKGLREVFSNVADQIRLGELIRSGHLVPPRTFVVDVGTRDALDGVRKLTDDYDMNAVASIMNTTPVNAAVVQHWQAHAARRKTIAFAATVDHAYAVCHAFIAAGVKAAVVHGEMTPAERQSTLRSYESGDVTVLVNVAVLTEGYDYTPTSCIVLLRPSSYKSTLIQMVGRGLRVVDPAEHPGVIKTDCVVLDFGTASLRHGSLEQEVDLDGFAGDGEAPTKRCPQCDAEVPMASRECPLCGHSFAKAIEEARHQISDFVMTEIDLLKRSNFAWCDLFGDDCALLATGFKAWAGVFFLGGRWYAVGGAEKLSPRLLGAGERTVCLAQANDWLNDQEVDDAAHKTRRWLQESPTPGQLRYLPAPLRADFSLTRYQVSALLTFQFNKAAIQRLVTAANDAVMAEFREAA</sequence>